<keyword evidence="2" id="KW-1185">Reference proteome</keyword>
<dbReference type="EMBL" id="JAJVCN010000004">
    <property type="protein sequence ID" value="MCE7011429.1"/>
    <property type="molecule type" value="Genomic_DNA"/>
</dbReference>
<comment type="caution">
    <text evidence="1">The sequence shown here is derived from an EMBL/GenBank/DDBJ whole genome shotgun (WGS) entry which is preliminary data.</text>
</comment>
<accession>A0ABS8ZUR8</accession>
<gene>
    <name evidence="1" type="ORF">LWC34_52760</name>
</gene>
<proteinExistence type="predicted"/>
<dbReference type="RefSeq" id="WP_233733911.1">
    <property type="nucleotide sequence ID" value="NZ_JAJVCN010000004.1"/>
</dbReference>
<protein>
    <submittedName>
        <fullName evidence="1">Uncharacterized protein</fullName>
    </submittedName>
</protein>
<dbReference type="Proteomes" id="UP001521150">
    <property type="component" value="Unassembled WGS sequence"/>
</dbReference>
<organism evidence="1 2">
    <name type="scientific">Kibdelosporangium philippinense</name>
    <dbReference type="NCBI Taxonomy" id="211113"/>
    <lineage>
        <taxon>Bacteria</taxon>
        <taxon>Bacillati</taxon>
        <taxon>Actinomycetota</taxon>
        <taxon>Actinomycetes</taxon>
        <taxon>Pseudonocardiales</taxon>
        <taxon>Pseudonocardiaceae</taxon>
        <taxon>Kibdelosporangium</taxon>
    </lineage>
</organism>
<name>A0ABS8ZUR8_9PSEU</name>
<evidence type="ECO:0000313" key="2">
    <source>
        <dbReference type="Proteomes" id="UP001521150"/>
    </source>
</evidence>
<sequence>MPNIERQRSLTEVVDAATYADTDARRWTVRRFPAADHAAQLHDEQPPGLVRATVAISHDQTEVIVTEEWSDSDGSGYEPFGVVKNI</sequence>
<reference evidence="1 2" key="1">
    <citation type="submission" date="2021-12" db="EMBL/GenBank/DDBJ databases">
        <title>Genome sequence of Kibdelosporangium philippinense ATCC 49844.</title>
        <authorList>
            <person name="Fedorov E.A."/>
            <person name="Omeragic M."/>
            <person name="Shalygina K.F."/>
            <person name="Maclea K.S."/>
        </authorList>
    </citation>
    <scope>NUCLEOTIDE SEQUENCE [LARGE SCALE GENOMIC DNA]</scope>
    <source>
        <strain evidence="1 2">ATCC 49844</strain>
    </source>
</reference>
<evidence type="ECO:0000313" key="1">
    <source>
        <dbReference type="EMBL" id="MCE7011429.1"/>
    </source>
</evidence>